<accession>A0ABU9SM75</accession>
<dbReference type="EMBL" id="JAYMRW010000018">
    <property type="protein sequence ID" value="MEM5452077.1"/>
    <property type="molecule type" value="Genomic_DNA"/>
</dbReference>
<name>A0ABU9SM75_9BURK</name>
<sequence length="46" mass="5291">MQLAIGKRELESGRVMHELVNARRASTNCEAEITHLRVTTHKICRM</sequence>
<comment type="caution">
    <text evidence="1">The sequence shown here is derived from an EMBL/GenBank/DDBJ whole genome shotgun (WGS) entry which is preliminary data.</text>
</comment>
<evidence type="ECO:0000313" key="2">
    <source>
        <dbReference type="Proteomes" id="UP001390669"/>
    </source>
</evidence>
<keyword evidence="2" id="KW-1185">Reference proteome</keyword>
<proteinExistence type="predicted"/>
<organism evidence="1 2">
    <name type="scientific">Paraburkholderia guartelaensis</name>
    <dbReference type="NCBI Taxonomy" id="2546446"/>
    <lineage>
        <taxon>Bacteria</taxon>
        <taxon>Pseudomonadati</taxon>
        <taxon>Pseudomonadota</taxon>
        <taxon>Betaproteobacteria</taxon>
        <taxon>Burkholderiales</taxon>
        <taxon>Burkholderiaceae</taxon>
        <taxon>Paraburkholderia</taxon>
    </lineage>
</organism>
<reference evidence="1 2" key="1">
    <citation type="submission" date="2024-01" db="EMBL/GenBank/DDBJ databases">
        <title>The diversity of rhizobia nodulating Mimosa spp. in eleven states of Brazil covering several biomes is determined by host plant, location, and edaphic factors.</title>
        <authorList>
            <person name="Rouws L."/>
            <person name="Barauna A."/>
            <person name="Beukes C."/>
            <person name="De Faria S.M."/>
            <person name="Gross E."/>
            <person name="Dos Reis Junior F.B."/>
            <person name="Simon M."/>
            <person name="Maluk M."/>
            <person name="Odee D.W."/>
            <person name="Kenicer G."/>
            <person name="Young J.P.W."/>
            <person name="Reis V.M."/>
            <person name="Zilli J."/>
            <person name="James E.K."/>
        </authorList>
    </citation>
    <scope>NUCLEOTIDE SEQUENCE [LARGE SCALE GENOMIC DNA]</scope>
    <source>
        <strain evidence="1 2">JPY164</strain>
    </source>
</reference>
<protein>
    <submittedName>
        <fullName evidence="1">Uncharacterized protein</fullName>
    </submittedName>
</protein>
<dbReference type="RefSeq" id="WP_176732989.1">
    <property type="nucleotide sequence ID" value="NZ_JAYMRW010000018.1"/>
</dbReference>
<gene>
    <name evidence="1" type="ORF">VSR33_31980</name>
</gene>
<evidence type="ECO:0000313" key="1">
    <source>
        <dbReference type="EMBL" id="MEM5452077.1"/>
    </source>
</evidence>
<dbReference type="Proteomes" id="UP001390669">
    <property type="component" value="Unassembled WGS sequence"/>
</dbReference>